<proteinExistence type="predicted"/>
<sequence length="46" mass="5364">MYMITMDPATVSPLDTGLFGFRNQRHLFSSLVSKSSQVWYNQKRKP</sequence>
<reference evidence="1" key="1">
    <citation type="submission" date="2014-11" db="EMBL/GenBank/DDBJ databases">
        <authorList>
            <person name="Amaro Gonzalez C."/>
        </authorList>
    </citation>
    <scope>NUCLEOTIDE SEQUENCE</scope>
</reference>
<organism evidence="1">
    <name type="scientific">Anguilla anguilla</name>
    <name type="common">European freshwater eel</name>
    <name type="synonym">Muraena anguilla</name>
    <dbReference type="NCBI Taxonomy" id="7936"/>
    <lineage>
        <taxon>Eukaryota</taxon>
        <taxon>Metazoa</taxon>
        <taxon>Chordata</taxon>
        <taxon>Craniata</taxon>
        <taxon>Vertebrata</taxon>
        <taxon>Euteleostomi</taxon>
        <taxon>Actinopterygii</taxon>
        <taxon>Neopterygii</taxon>
        <taxon>Teleostei</taxon>
        <taxon>Anguilliformes</taxon>
        <taxon>Anguillidae</taxon>
        <taxon>Anguilla</taxon>
    </lineage>
</organism>
<evidence type="ECO:0000313" key="1">
    <source>
        <dbReference type="EMBL" id="JAH77061.1"/>
    </source>
</evidence>
<accession>A0A0E9VGC5</accession>
<reference evidence="1" key="2">
    <citation type="journal article" date="2015" name="Fish Shellfish Immunol.">
        <title>Early steps in the European eel (Anguilla anguilla)-Vibrio vulnificus interaction in the gills: Role of the RtxA13 toxin.</title>
        <authorList>
            <person name="Callol A."/>
            <person name="Pajuelo D."/>
            <person name="Ebbesson L."/>
            <person name="Teles M."/>
            <person name="MacKenzie S."/>
            <person name="Amaro C."/>
        </authorList>
    </citation>
    <scope>NUCLEOTIDE SEQUENCE</scope>
</reference>
<protein>
    <submittedName>
        <fullName evidence="1">Uncharacterized protein</fullName>
    </submittedName>
</protein>
<name>A0A0E9VGC5_ANGAN</name>
<dbReference type="AlphaFoldDB" id="A0A0E9VGC5"/>
<dbReference type="EMBL" id="GBXM01031516">
    <property type="protein sequence ID" value="JAH77061.1"/>
    <property type="molecule type" value="Transcribed_RNA"/>
</dbReference>